<protein>
    <submittedName>
        <fullName evidence="5">NAD-dependent dehydratase</fullName>
    </submittedName>
</protein>
<reference evidence="6 8" key="2">
    <citation type="submission" date="2020-07" db="EMBL/GenBank/DDBJ databases">
        <title>Sequencing the genomes of 1000 actinobacteria strains.</title>
        <authorList>
            <person name="Klenk H.-P."/>
        </authorList>
    </citation>
    <scope>NUCLEOTIDE SEQUENCE [LARGE SCALE GENOMIC DNA]</scope>
    <source>
        <strain evidence="6 8">DSM 10309</strain>
    </source>
</reference>
<gene>
    <name evidence="6" type="ORF">FB463_000318</name>
    <name evidence="5" type="ORF">FFA01_21390</name>
</gene>
<evidence type="ECO:0000256" key="3">
    <source>
        <dbReference type="ARBA" id="ARBA00023027"/>
    </source>
</evidence>
<evidence type="ECO:0000259" key="4">
    <source>
        <dbReference type="Pfam" id="PF01370"/>
    </source>
</evidence>
<dbReference type="PANTHER" id="PTHR43103:SF5">
    <property type="entry name" value="4-EPIMERASE, PUTATIVE (AFU_ORTHOLOGUE AFUA_7G00360)-RELATED"/>
    <property type="match status" value="1"/>
</dbReference>
<dbReference type="Proteomes" id="UP000522688">
    <property type="component" value="Unassembled WGS sequence"/>
</dbReference>
<comment type="caution">
    <text evidence="6">The sequence shown here is derived from an EMBL/GenBank/DDBJ whole genome shotgun (WGS) entry which is preliminary data.</text>
</comment>
<keyword evidence="7" id="KW-1185">Reference proteome</keyword>
<keyword evidence="2" id="KW-0560">Oxidoreductase</keyword>
<dbReference type="CDD" id="cd08946">
    <property type="entry name" value="SDR_e"/>
    <property type="match status" value="1"/>
</dbReference>
<evidence type="ECO:0000313" key="5">
    <source>
        <dbReference type="EMBL" id="GEK83830.1"/>
    </source>
</evidence>
<evidence type="ECO:0000313" key="8">
    <source>
        <dbReference type="Proteomes" id="UP000522688"/>
    </source>
</evidence>
<accession>A0A7W3JFW1</accession>
<dbReference type="Proteomes" id="UP000321154">
    <property type="component" value="Unassembled WGS sequence"/>
</dbReference>
<dbReference type="Pfam" id="PF01370">
    <property type="entry name" value="Epimerase"/>
    <property type="match status" value="1"/>
</dbReference>
<dbReference type="EMBL" id="JACGWW010000001">
    <property type="protein sequence ID" value="MBA8812094.1"/>
    <property type="molecule type" value="Genomic_DNA"/>
</dbReference>
<dbReference type="AlphaFoldDB" id="A0A7W3JFW1"/>
<proteinExistence type="inferred from homology"/>
<sequence length="262" mass="27999">MAEIVITGGAGRVAGFIRPGLAEHGHRVQLLDLVSPAEPLRSSERFRAVEATDVDALARAFVGADLVVHLASHATERPWPDIRDVNVESAYAVHEAAHRAGVRRVLAASSVHAAGYVPSDRAADDDVPAPRPDTFYGVSKVVLEALGSLYADRDGSTVVSARIMTCEQEPYDVRSLGTWLSPADAVRLVEAALATDLTGHHVVWGVSRNTRRPVSLAAGERIGYRPVDDAETFAPRFDDLPPLAADAPIGGDFTTGPLGTWW</sequence>
<dbReference type="GO" id="GO:0016491">
    <property type="term" value="F:oxidoreductase activity"/>
    <property type="evidence" value="ECO:0007669"/>
    <property type="project" value="UniProtKB-KW"/>
</dbReference>
<evidence type="ECO:0000313" key="6">
    <source>
        <dbReference type="EMBL" id="MBA8812094.1"/>
    </source>
</evidence>
<dbReference type="EMBL" id="BJUV01000021">
    <property type="protein sequence ID" value="GEK83830.1"/>
    <property type="molecule type" value="Genomic_DNA"/>
</dbReference>
<dbReference type="RefSeq" id="WP_146855941.1">
    <property type="nucleotide sequence ID" value="NZ_BAAAHR010000002.1"/>
</dbReference>
<evidence type="ECO:0000256" key="1">
    <source>
        <dbReference type="ARBA" id="ARBA00007637"/>
    </source>
</evidence>
<name>A0A7W3JFW1_9MICO</name>
<keyword evidence="3" id="KW-0520">NAD</keyword>
<evidence type="ECO:0000256" key="2">
    <source>
        <dbReference type="ARBA" id="ARBA00023002"/>
    </source>
</evidence>
<feature type="domain" description="NAD-dependent epimerase/dehydratase" evidence="4">
    <location>
        <begin position="4"/>
        <end position="165"/>
    </location>
</feature>
<reference evidence="5 7" key="1">
    <citation type="submission" date="2019-07" db="EMBL/GenBank/DDBJ databases">
        <title>Whole genome shotgun sequence of Frigoribacterium faeni NBRC 103066.</title>
        <authorList>
            <person name="Hosoyama A."/>
            <person name="Uohara A."/>
            <person name="Ohji S."/>
            <person name="Ichikawa N."/>
        </authorList>
    </citation>
    <scope>NUCLEOTIDE SEQUENCE [LARGE SCALE GENOMIC DNA]</scope>
    <source>
        <strain evidence="5 7">NBRC 103066</strain>
    </source>
</reference>
<evidence type="ECO:0000313" key="7">
    <source>
        <dbReference type="Proteomes" id="UP000321154"/>
    </source>
</evidence>
<dbReference type="InterPro" id="IPR001509">
    <property type="entry name" value="Epimerase_deHydtase"/>
</dbReference>
<comment type="similarity">
    <text evidence="1">Belongs to the NAD(P)-dependent epimerase/dehydratase family.</text>
</comment>
<dbReference type="PANTHER" id="PTHR43103">
    <property type="entry name" value="NUCLEOSIDE-DIPHOSPHATE-SUGAR EPIMERASE"/>
    <property type="match status" value="1"/>
</dbReference>
<dbReference type="OrthoDB" id="9795501at2"/>
<dbReference type="SUPFAM" id="SSF51735">
    <property type="entry name" value="NAD(P)-binding Rossmann-fold domains"/>
    <property type="match status" value="1"/>
</dbReference>
<dbReference type="Gene3D" id="3.40.50.720">
    <property type="entry name" value="NAD(P)-binding Rossmann-like Domain"/>
    <property type="match status" value="1"/>
</dbReference>
<dbReference type="InterPro" id="IPR036291">
    <property type="entry name" value="NAD(P)-bd_dom_sf"/>
</dbReference>
<organism evidence="6 8">
    <name type="scientific">Frigoribacterium faeni</name>
    <dbReference type="NCBI Taxonomy" id="145483"/>
    <lineage>
        <taxon>Bacteria</taxon>
        <taxon>Bacillati</taxon>
        <taxon>Actinomycetota</taxon>
        <taxon>Actinomycetes</taxon>
        <taxon>Micrococcales</taxon>
        <taxon>Microbacteriaceae</taxon>
        <taxon>Frigoribacterium</taxon>
    </lineage>
</organism>